<dbReference type="PANTHER" id="PTHR33711">
    <property type="entry name" value="DIOXYGENASE, PUTATIVE (AFU_ORTHOLOGUE AFUA_2G02910)-RELATED"/>
    <property type="match status" value="1"/>
</dbReference>
<dbReference type="InterPro" id="IPR000627">
    <property type="entry name" value="Intradiol_dOase_C"/>
</dbReference>
<evidence type="ECO:0000256" key="1">
    <source>
        <dbReference type="ARBA" id="ARBA00007825"/>
    </source>
</evidence>
<evidence type="ECO:0000256" key="3">
    <source>
        <dbReference type="ARBA" id="ARBA00023002"/>
    </source>
</evidence>
<dbReference type="AlphaFoldDB" id="A0A4Q7W0L8"/>
<dbReference type="RefSeq" id="WP_423213559.1">
    <property type="nucleotide sequence ID" value="NZ_SHKP01000004.1"/>
</dbReference>
<evidence type="ECO:0000259" key="4">
    <source>
        <dbReference type="PROSITE" id="PS00083"/>
    </source>
</evidence>
<dbReference type="PROSITE" id="PS00083">
    <property type="entry name" value="INTRADIOL_DIOXYGENAS"/>
    <property type="match status" value="1"/>
</dbReference>
<protein>
    <submittedName>
        <fullName evidence="5">Protocatechuate 3,4-dioxygenase beta subunit</fullName>
    </submittedName>
</protein>
<gene>
    <name evidence="5" type="ORF">EV670_0793</name>
</gene>
<dbReference type="Gene3D" id="2.60.130.10">
    <property type="entry name" value="Aromatic compound dioxygenase"/>
    <property type="match status" value="1"/>
</dbReference>
<comment type="similarity">
    <text evidence="1">Belongs to the intradiol ring-cleavage dioxygenase family.</text>
</comment>
<dbReference type="GO" id="GO:0008199">
    <property type="term" value="F:ferric iron binding"/>
    <property type="evidence" value="ECO:0007669"/>
    <property type="project" value="InterPro"/>
</dbReference>
<dbReference type="Pfam" id="PF00775">
    <property type="entry name" value="Dioxygenase_C"/>
    <property type="match status" value="1"/>
</dbReference>
<dbReference type="InterPro" id="IPR015889">
    <property type="entry name" value="Intradiol_dOase_core"/>
</dbReference>
<accession>A0A4Q7W0L8</accession>
<dbReference type="EMBL" id="SHKP01000004">
    <property type="protein sequence ID" value="RZU02764.1"/>
    <property type="molecule type" value="Genomic_DNA"/>
</dbReference>
<organism evidence="5 6">
    <name type="scientific">Rivibacter subsaxonicus</name>
    <dbReference type="NCBI Taxonomy" id="457575"/>
    <lineage>
        <taxon>Bacteria</taxon>
        <taxon>Pseudomonadati</taxon>
        <taxon>Pseudomonadota</taxon>
        <taxon>Betaproteobacteria</taxon>
        <taxon>Burkholderiales</taxon>
        <taxon>Rivibacter</taxon>
    </lineage>
</organism>
<dbReference type="PANTHER" id="PTHR33711:SF9">
    <property type="entry name" value="PROTOCATECHUATE 3,4-DIOXYGENASE ALPHA CHAIN"/>
    <property type="match status" value="1"/>
</dbReference>
<evidence type="ECO:0000313" key="6">
    <source>
        <dbReference type="Proteomes" id="UP000293671"/>
    </source>
</evidence>
<proteinExistence type="inferred from homology"/>
<dbReference type="Proteomes" id="UP000293671">
    <property type="component" value="Unassembled WGS sequence"/>
</dbReference>
<sequence length="211" mass="22805">MNGPSAHRRVLLRSAGAALVGVPWLLRGAQAQAALRPTPRQTEGPFYPLQLPADSDADLLLNGALRYGHGEALQLTGSVRDLEGRPVRGARVEIWQCDAAGHYHHPGDGNRADAAFQGFGAIQVDADGGYRFHALRPVAYGGRAPHIHVKVRLGTRELLTTQMYVQGDPGNQRDFLLRSLADPADRAALLRPLQTSVDGGWRTEFPIIVAA</sequence>
<comment type="caution">
    <text evidence="5">The sequence shown here is derived from an EMBL/GenBank/DDBJ whole genome shotgun (WGS) entry which is preliminary data.</text>
</comment>
<feature type="domain" description="Intradiol ring-cleavage dioxygenases" evidence="4">
    <location>
        <begin position="75"/>
        <end position="103"/>
    </location>
</feature>
<dbReference type="InterPro" id="IPR050770">
    <property type="entry name" value="Intradiol_RC_Dioxygenase"/>
</dbReference>
<keyword evidence="3" id="KW-0560">Oxidoreductase</keyword>
<evidence type="ECO:0000313" key="5">
    <source>
        <dbReference type="EMBL" id="RZU02764.1"/>
    </source>
</evidence>
<reference evidence="5 6" key="1">
    <citation type="submission" date="2019-02" db="EMBL/GenBank/DDBJ databases">
        <title>Genomic Encyclopedia of Type Strains, Phase IV (KMG-IV): sequencing the most valuable type-strain genomes for metagenomic binning, comparative biology and taxonomic classification.</title>
        <authorList>
            <person name="Goeker M."/>
        </authorList>
    </citation>
    <scope>NUCLEOTIDE SEQUENCE [LARGE SCALE GENOMIC DNA]</scope>
    <source>
        <strain evidence="5 6">DSM 19570</strain>
    </source>
</reference>
<evidence type="ECO:0000256" key="2">
    <source>
        <dbReference type="ARBA" id="ARBA00022964"/>
    </source>
</evidence>
<dbReference type="GO" id="GO:0018578">
    <property type="term" value="F:protocatechuate 3,4-dioxygenase activity"/>
    <property type="evidence" value="ECO:0007669"/>
    <property type="project" value="InterPro"/>
</dbReference>
<keyword evidence="2 5" id="KW-0223">Dioxygenase</keyword>
<dbReference type="InterPro" id="IPR039387">
    <property type="entry name" value="3_4-PCD"/>
</dbReference>
<dbReference type="SUPFAM" id="SSF49482">
    <property type="entry name" value="Aromatic compound dioxygenase"/>
    <property type="match status" value="1"/>
</dbReference>
<keyword evidence="6" id="KW-1185">Reference proteome</keyword>
<dbReference type="CDD" id="cd03459">
    <property type="entry name" value="3_4-PCD"/>
    <property type="match status" value="1"/>
</dbReference>
<name>A0A4Q7W0L8_9BURK</name>